<proteinExistence type="predicted"/>
<evidence type="ECO:0000313" key="3">
    <source>
        <dbReference type="Proteomes" id="UP001291623"/>
    </source>
</evidence>
<feature type="region of interest" description="Disordered" evidence="1">
    <location>
        <begin position="43"/>
        <end position="108"/>
    </location>
</feature>
<gene>
    <name evidence="2" type="ORF">RND71_040177</name>
</gene>
<keyword evidence="3" id="KW-1185">Reference proteome</keyword>
<accession>A0AAE1QY78</accession>
<evidence type="ECO:0000256" key="1">
    <source>
        <dbReference type="SAM" id="MobiDB-lite"/>
    </source>
</evidence>
<organism evidence="2 3">
    <name type="scientific">Anisodus tanguticus</name>
    <dbReference type="NCBI Taxonomy" id="243964"/>
    <lineage>
        <taxon>Eukaryota</taxon>
        <taxon>Viridiplantae</taxon>
        <taxon>Streptophyta</taxon>
        <taxon>Embryophyta</taxon>
        <taxon>Tracheophyta</taxon>
        <taxon>Spermatophyta</taxon>
        <taxon>Magnoliopsida</taxon>
        <taxon>eudicotyledons</taxon>
        <taxon>Gunneridae</taxon>
        <taxon>Pentapetalae</taxon>
        <taxon>asterids</taxon>
        <taxon>lamiids</taxon>
        <taxon>Solanales</taxon>
        <taxon>Solanaceae</taxon>
        <taxon>Solanoideae</taxon>
        <taxon>Hyoscyameae</taxon>
        <taxon>Anisodus</taxon>
    </lineage>
</organism>
<sequence length="241" mass="27911">MSTRPSRLPCPICYQIVRGYQEFMNHVQSHPVHQQNEIYGVEGSRRLSAPLSRPAEPMRHVRTRRNKRAKSQSPSPPPSFRSRWVRSNDSDKNVDVNQQLPPLPSYRIRSIRGNDNCRDVHTNQQLSPLPPSYRVSLVRGNEDKRGVHTNQQLPPPSSYRDDRDVHANRRQQMLQSTRRTHVRGSNSIDLNLNESTPEFARPHIKEINFPILDRSDPSQLKFKPQFICDDENSGVDLSLRL</sequence>
<name>A0AAE1QY78_9SOLA</name>
<feature type="compositionally biased region" description="Basic residues" evidence="1">
    <location>
        <begin position="60"/>
        <end position="70"/>
    </location>
</feature>
<comment type="caution">
    <text evidence="2">The sequence shown here is derived from an EMBL/GenBank/DDBJ whole genome shotgun (WGS) entry which is preliminary data.</text>
</comment>
<feature type="region of interest" description="Disordered" evidence="1">
    <location>
        <begin position="141"/>
        <end position="163"/>
    </location>
</feature>
<evidence type="ECO:0000313" key="2">
    <source>
        <dbReference type="EMBL" id="KAK4341676.1"/>
    </source>
</evidence>
<reference evidence="2" key="1">
    <citation type="submission" date="2023-12" db="EMBL/GenBank/DDBJ databases">
        <title>Genome assembly of Anisodus tanguticus.</title>
        <authorList>
            <person name="Wang Y.-J."/>
        </authorList>
    </citation>
    <scope>NUCLEOTIDE SEQUENCE</scope>
    <source>
        <strain evidence="2">KB-2021</strain>
        <tissue evidence="2">Leaf</tissue>
    </source>
</reference>
<dbReference type="Proteomes" id="UP001291623">
    <property type="component" value="Unassembled WGS sequence"/>
</dbReference>
<dbReference type="AlphaFoldDB" id="A0AAE1QY78"/>
<dbReference type="EMBL" id="JAVYJV010000022">
    <property type="protein sequence ID" value="KAK4341676.1"/>
    <property type="molecule type" value="Genomic_DNA"/>
</dbReference>
<protein>
    <submittedName>
        <fullName evidence="2">Uncharacterized protein</fullName>
    </submittedName>
</protein>